<feature type="domain" description="Xylanolytic transcriptional activator regulatory" evidence="8">
    <location>
        <begin position="292"/>
        <end position="365"/>
    </location>
</feature>
<dbReference type="SMART" id="SM00906">
    <property type="entry name" value="Fungal_trans"/>
    <property type="match status" value="1"/>
</dbReference>
<keyword evidence="1" id="KW-0479">Metal-binding</keyword>
<evidence type="ECO:0000256" key="6">
    <source>
        <dbReference type="ARBA" id="ARBA00023242"/>
    </source>
</evidence>
<comment type="caution">
    <text evidence="9">The sequence shown here is derived from an EMBL/GenBank/DDBJ whole genome shotgun (WGS) entry which is preliminary data.</text>
</comment>
<dbReference type="GO" id="GO:0003677">
    <property type="term" value="F:DNA binding"/>
    <property type="evidence" value="ECO:0007669"/>
    <property type="project" value="UniProtKB-KW"/>
</dbReference>
<dbReference type="InterPro" id="IPR007219">
    <property type="entry name" value="XnlR_reg_dom"/>
</dbReference>
<evidence type="ECO:0000313" key="10">
    <source>
        <dbReference type="Proteomes" id="UP000191522"/>
    </source>
</evidence>
<evidence type="ECO:0000313" key="9">
    <source>
        <dbReference type="EMBL" id="OQD75839.1"/>
    </source>
</evidence>
<keyword evidence="6" id="KW-0539">Nucleus</keyword>
<protein>
    <recommendedName>
        <fullName evidence="8">Xylanolytic transcriptional activator regulatory domain-containing protein</fullName>
    </recommendedName>
</protein>
<dbReference type="EMBL" id="MDYL01000006">
    <property type="protein sequence ID" value="OQD75839.1"/>
    <property type="molecule type" value="Genomic_DNA"/>
</dbReference>
<name>A0A1V6PFI5_PENDC</name>
<dbReference type="AlphaFoldDB" id="A0A1V6PFI5"/>
<dbReference type="OMA" id="CELTTIV"/>
<feature type="compositionally biased region" description="Basic and acidic residues" evidence="7">
    <location>
        <begin position="99"/>
        <end position="110"/>
    </location>
</feature>
<evidence type="ECO:0000256" key="5">
    <source>
        <dbReference type="ARBA" id="ARBA00023163"/>
    </source>
</evidence>
<organism evidence="9 10">
    <name type="scientific">Penicillium decumbens</name>
    <dbReference type="NCBI Taxonomy" id="69771"/>
    <lineage>
        <taxon>Eukaryota</taxon>
        <taxon>Fungi</taxon>
        <taxon>Dikarya</taxon>
        <taxon>Ascomycota</taxon>
        <taxon>Pezizomycotina</taxon>
        <taxon>Eurotiomycetes</taxon>
        <taxon>Eurotiomycetidae</taxon>
        <taxon>Eurotiales</taxon>
        <taxon>Aspergillaceae</taxon>
        <taxon>Penicillium</taxon>
    </lineage>
</organism>
<keyword evidence="2" id="KW-0862">Zinc</keyword>
<proteinExistence type="predicted"/>
<accession>A0A1V6PFI5</accession>
<dbReference type="GO" id="GO:0008270">
    <property type="term" value="F:zinc ion binding"/>
    <property type="evidence" value="ECO:0007669"/>
    <property type="project" value="InterPro"/>
</dbReference>
<gene>
    <name evidence="9" type="ORF">PENDEC_c006G05681</name>
</gene>
<sequence length="621" mass="70145">MPSRRSRAPAACIFCREKKVILECANVPTNRRIAQLEQENASLRRRLFQIRNENPPNEPSLMQAEPALAAVSPARYQVTISPPRNIGSSPIDHLSSRGSHPEFPDSDHHRNSLSLYHGPTSAVYDDTANSGTGEEHAETLHSPIREEWTKHLLFAQTAKQRQLEPLNFAVGKLDFDEVDPEIGMHLLSIYWSRQLYTAQIIYRPAFMRDMACGGTYFSRLLLNAILFTVSKHSPRPEIRSDPDDITTAGWRFRQRFTELLRDSFDKSDITTLQALLIMSNSLFSRCDERSLSWLYAGNAFNMIIDLGLHILPSSNKMSAEELEIRKRVLWGAYSIDKIQCLFQGRPPLLRYINFKASLNFLDEYDELDPFQNITYKSVHHGPVVPSLNVSLLTKLCELSTITERILCELYSESQSMSQDQSQKISKDINCDLSKWRQSLPPQLDYLLHPDQSVLLPQAFCLLALSNVLIILSQRPLFTGHNHPHSTSAAYESVNICTTAANQIAQILRDYAQNFSITTAPYMLSYATYISATIHARIVAQKGRNSNIDDSRQSWNDGNLIGDLPAVQDTMATVEQQGLVDQGVGMGSPQLNWELSDLDLEAIAQGFRLDGELHYLMHPVGI</sequence>
<evidence type="ECO:0000256" key="4">
    <source>
        <dbReference type="ARBA" id="ARBA00023125"/>
    </source>
</evidence>
<evidence type="ECO:0000256" key="2">
    <source>
        <dbReference type="ARBA" id="ARBA00022833"/>
    </source>
</evidence>
<dbReference type="InterPro" id="IPR051615">
    <property type="entry name" value="Transcr_Regulatory_Elem"/>
</dbReference>
<dbReference type="Pfam" id="PF04082">
    <property type="entry name" value="Fungal_trans"/>
    <property type="match status" value="1"/>
</dbReference>
<dbReference type="GO" id="GO:0006351">
    <property type="term" value="P:DNA-templated transcription"/>
    <property type="evidence" value="ECO:0007669"/>
    <property type="project" value="InterPro"/>
</dbReference>
<reference evidence="10" key="1">
    <citation type="journal article" date="2017" name="Nat. Microbiol.">
        <title>Global analysis of biosynthetic gene clusters reveals vast potential of secondary metabolite production in Penicillium species.</title>
        <authorList>
            <person name="Nielsen J.C."/>
            <person name="Grijseels S."/>
            <person name="Prigent S."/>
            <person name="Ji B."/>
            <person name="Dainat J."/>
            <person name="Nielsen K.F."/>
            <person name="Frisvad J.C."/>
            <person name="Workman M."/>
            <person name="Nielsen J."/>
        </authorList>
    </citation>
    <scope>NUCLEOTIDE SEQUENCE [LARGE SCALE GENOMIC DNA]</scope>
    <source>
        <strain evidence="10">IBT 11843</strain>
    </source>
</reference>
<evidence type="ECO:0000259" key="8">
    <source>
        <dbReference type="SMART" id="SM00906"/>
    </source>
</evidence>
<dbReference type="PANTHER" id="PTHR31313:SF86">
    <property type="entry name" value="ZN(2)-C6 FUNGAL-TYPE DOMAIN-CONTAINING PROTEIN"/>
    <property type="match status" value="1"/>
</dbReference>
<evidence type="ECO:0000256" key="1">
    <source>
        <dbReference type="ARBA" id="ARBA00022723"/>
    </source>
</evidence>
<keyword evidence="10" id="KW-1185">Reference proteome</keyword>
<dbReference type="Proteomes" id="UP000191522">
    <property type="component" value="Unassembled WGS sequence"/>
</dbReference>
<keyword evidence="4" id="KW-0238">DNA-binding</keyword>
<feature type="region of interest" description="Disordered" evidence="7">
    <location>
        <begin position="81"/>
        <end position="112"/>
    </location>
</feature>
<dbReference type="PANTHER" id="PTHR31313">
    <property type="entry name" value="TY1 ENHANCER ACTIVATOR"/>
    <property type="match status" value="1"/>
</dbReference>
<evidence type="ECO:0000256" key="3">
    <source>
        <dbReference type="ARBA" id="ARBA00023015"/>
    </source>
</evidence>
<evidence type="ECO:0000256" key="7">
    <source>
        <dbReference type="SAM" id="MobiDB-lite"/>
    </source>
</evidence>
<dbReference type="CDD" id="cd12148">
    <property type="entry name" value="fungal_TF_MHR"/>
    <property type="match status" value="1"/>
</dbReference>
<keyword evidence="5" id="KW-0804">Transcription</keyword>
<dbReference type="OrthoDB" id="2154091at2759"/>
<keyword evidence="3" id="KW-0805">Transcription regulation</keyword>